<evidence type="ECO:0000313" key="1">
    <source>
        <dbReference type="EMBL" id="QDH92142.1"/>
    </source>
</evidence>
<dbReference type="EMBL" id="MK937595">
    <property type="protein sequence ID" value="QDH92142.1"/>
    <property type="molecule type" value="Genomic_DNA"/>
</dbReference>
<dbReference type="Proteomes" id="UP000316735">
    <property type="component" value="Segment"/>
</dbReference>
<proteinExistence type="predicted"/>
<organism evidence="1 2">
    <name type="scientific">Streptomyces phage Dubu</name>
    <dbReference type="NCBI Taxonomy" id="2591226"/>
    <lineage>
        <taxon>Viruses</taxon>
        <taxon>Duplodnaviria</taxon>
        <taxon>Heunggongvirae</taxon>
        <taxon>Uroviricota</taxon>
        <taxon>Caudoviricetes</taxon>
        <taxon>Dubuvirus</taxon>
        <taxon>Dubuvirus dubu</taxon>
    </lineage>
</organism>
<accession>A0A514DEV8</accession>
<reference evidence="1 2" key="1">
    <citation type="submission" date="2019-05" db="EMBL/GenBank/DDBJ databases">
        <authorList>
            <person name="Derk J.T."/>
            <person name="Gurtovaia V."/>
            <person name="Hoskins I.B.W."/>
            <person name="Meyer D.A."/>
            <person name="Wheatley K.M."/>
            <person name="Pape-Zambito D.A."/>
            <person name="Garlena R.A."/>
            <person name="Russell D.A."/>
            <person name="Pope W.H."/>
            <person name="Jacobs-Sera D."/>
            <person name="Hatfull G.F."/>
        </authorList>
    </citation>
    <scope>NUCLEOTIDE SEQUENCE [LARGE SCALE GENOMIC DNA]</scope>
</reference>
<name>A0A514DEV8_9CAUD</name>
<dbReference type="RefSeq" id="YP_010655481.1">
    <property type="nucleotide sequence ID" value="NC_070828.1"/>
</dbReference>
<keyword evidence="2" id="KW-1185">Reference proteome</keyword>
<gene>
    <name evidence="1" type="primary">37</name>
    <name evidence="1" type="ORF">SEA_DUBU_37</name>
</gene>
<dbReference type="GeneID" id="77931343"/>
<dbReference type="KEGG" id="vg:77931343"/>
<sequence>MSDLEGLDPNHVCGDGCQPYVPLIFRDLEDLEESDHIDALYDVLNRTREHGALLFLALNRVAPTYRLPARTAALLLDLDEAELDHELGHQPNYALGDVVAFAVESQGTDGYVGKAMEALFRLELGLADSDDEEDDEEED</sequence>
<evidence type="ECO:0000313" key="2">
    <source>
        <dbReference type="Proteomes" id="UP000316735"/>
    </source>
</evidence>
<protein>
    <submittedName>
        <fullName evidence="1">Uncharacterized protein</fullName>
    </submittedName>
</protein>